<dbReference type="Pfam" id="PF14997">
    <property type="entry name" value="CECR6_TMEM121"/>
    <property type="match status" value="1"/>
</dbReference>
<feature type="compositionally biased region" description="Polar residues" evidence="2">
    <location>
        <begin position="308"/>
        <end position="320"/>
    </location>
</feature>
<proteinExistence type="inferred from homology"/>
<feature type="transmembrane region" description="Helical" evidence="3">
    <location>
        <begin position="203"/>
        <end position="224"/>
    </location>
</feature>
<evidence type="ECO:0000313" key="4">
    <source>
        <dbReference type="EMBL" id="RMX56093.1"/>
    </source>
</evidence>
<name>A0A3M6UQU7_POCDA</name>
<dbReference type="Proteomes" id="UP000275408">
    <property type="component" value="Unassembled WGS sequence"/>
</dbReference>
<feature type="transmembrane region" description="Helical" evidence="3">
    <location>
        <begin position="6"/>
        <end position="25"/>
    </location>
</feature>
<comment type="similarity">
    <text evidence="1">Belongs to the TMEM121 family.</text>
</comment>
<organism evidence="4 5">
    <name type="scientific">Pocillopora damicornis</name>
    <name type="common">Cauliflower coral</name>
    <name type="synonym">Millepora damicornis</name>
    <dbReference type="NCBI Taxonomy" id="46731"/>
    <lineage>
        <taxon>Eukaryota</taxon>
        <taxon>Metazoa</taxon>
        <taxon>Cnidaria</taxon>
        <taxon>Anthozoa</taxon>
        <taxon>Hexacorallia</taxon>
        <taxon>Scleractinia</taxon>
        <taxon>Astrocoeniina</taxon>
        <taxon>Pocilloporidae</taxon>
        <taxon>Pocillopora</taxon>
    </lineage>
</organism>
<keyword evidence="3" id="KW-1133">Transmembrane helix</keyword>
<dbReference type="InterPro" id="IPR032776">
    <property type="entry name" value="CECR6/TMEM121"/>
</dbReference>
<comment type="caution">
    <text evidence="4">The sequence shown here is derived from an EMBL/GenBank/DDBJ whole genome shotgun (WGS) entry which is preliminary data.</text>
</comment>
<dbReference type="AlphaFoldDB" id="A0A3M6UQU7"/>
<evidence type="ECO:0000256" key="3">
    <source>
        <dbReference type="SAM" id="Phobius"/>
    </source>
</evidence>
<reference evidence="4 5" key="1">
    <citation type="journal article" date="2018" name="Sci. Rep.">
        <title>Comparative analysis of the Pocillopora damicornis genome highlights role of immune system in coral evolution.</title>
        <authorList>
            <person name="Cunning R."/>
            <person name="Bay R.A."/>
            <person name="Gillette P."/>
            <person name="Baker A.C."/>
            <person name="Traylor-Knowles N."/>
        </authorList>
    </citation>
    <scope>NUCLEOTIDE SEQUENCE [LARGE SCALE GENOMIC DNA]</scope>
    <source>
        <strain evidence="4">RSMAS</strain>
        <tissue evidence="4">Whole animal</tissue>
    </source>
</reference>
<evidence type="ECO:0000256" key="1">
    <source>
        <dbReference type="ARBA" id="ARBA00007711"/>
    </source>
</evidence>
<dbReference type="PANTHER" id="PTHR47399">
    <property type="entry name" value="TRANSMEMBRANE PROTEIN 121B"/>
    <property type="match status" value="1"/>
</dbReference>
<dbReference type="InterPro" id="IPR026624">
    <property type="entry name" value="CECR6"/>
</dbReference>
<dbReference type="PANTHER" id="PTHR47399:SF1">
    <property type="entry name" value="TRANSMEMBRANE PROTEIN 121B"/>
    <property type="match status" value="1"/>
</dbReference>
<sequence>MADIFIAVARFAFFTLMVLQCFLLASYPAHYEDSGNWYAASIFYMPAAAIWWFINSNNGELSQVLLFWIVYVWLGIVPMVGIVFGRICGKIGSEGFWNASTLIMTLCITPFLLLLTLHTRIASNQPIVHANRVCEWTAKATINAFGGIELLSVLLEESQYNQEISKDFKNAIIAFTCLSFMWWPLGASLDRDAENVEGDRTCYLLSFGIQVVFDMIFFGLRLGLFQGCGRSVSVFMSKNIIFIIVYSRRILRCFCGLDDASNPTVSEPPREQMEPSTQINLRASSSNPFTLSSVPNNSGSAPPPPYTADQQQGQTIESSTFNTQVVSEYVGSRVINVRGFDTFEDRIPSAPPPPYEA</sequence>
<gene>
    <name evidence="4" type="ORF">pdam_00010403</name>
</gene>
<protein>
    <submittedName>
        <fullName evidence="4">Uncharacterized protein</fullName>
    </submittedName>
</protein>
<keyword evidence="5" id="KW-1185">Reference proteome</keyword>
<keyword evidence="3" id="KW-0472">Membrane</keyword>
<feature type="transmembrane region" description="Helical" evidence="3">
    <location>
        <begin position="66"/>
        <end position="84"/>
    </location>
</feature>
<keyword evidence="3" id="KW-0812">Transmembrane</keyword>
<evidence type="ECO:0000256" key="2">
    <source>
        <dbReference type="SAM" id="MobiDB-lite"/>
    </source>
</evidence>
<feature type="transmembrane region" description="Helical" evidence="3">
    <location>
        <begin position="96"/>
        <end position="116"/>
    </location>
</feature>
<feature type="transmembrane region" description="Helical" evidence="3">
    <location>
        <begin position="167"/>
        <end position="183"/>
    </location>
</feature>
<accession>A0A3M6UQU7</accession>
<evidence type="ECO:0000313" key="5">
    <source>
        <dbReference type="Proteomes" id="UP000275408"/>
    </source>
</evidence>
<dbReference type="OrthoDB" id="5970898at2759"/>
<dbReference type="EMBL" id="RCHS01000927">
    <property type="protein sequence ID" value="RMX56093.1"/>
    <property type="molecule type" value="Genomic_DNA"/>
</dbReference>
<feature type="transmembrane region" description="Helical" evidence="3">
    <location>
        <begin position="37"/>
        <end position="54"/>
    </location>
</feature>
<feature type="region of interest" description="Disordered" evidence="2">
    <location>
        <begin position="292"/>
        <end position="320"/>
    </location>
</feature>